<dbReference type="AlphaFoldDB" id="A0A9J6EWN6"/>
<accession>A0A9J6EWN6</accession>
<organism evidence="1 2">
    <name type="scientific">Rhipicephalus microplus</name>
    <name type="common">Cattle tick</name>
    <name type="synonym">Boophilus microplus</name>
    <dbReference type="NCBI Taxonomy" id="6941"/>
    <lineage>
        <taxon>Eukaryota</taxon>
        <taxon>Metazoa</taxon>
        <taxon>Ecdysozoa</taxon>
        <taxon>Arthropoda</taxon>
        <taxon>Chelicerata</taxon>
        <taxon>Arachnida</taxon>
        <taxon>Acari</taxon>
        <taxon>Parasitiformes</taxon>
        <taxon>Ixodida</taxon>
        <taxon>Ixodoidea</taxon>
        <taxon>Ixodidae</taxon>
        <taxon>Rhipicephalinae</taxon>
        <taxon>Rhipicephalus</taxon>
        <taxon>Boophilus</taxon>
    </lineage>
</organism>
<gene>
    <name evidence="1" type="ORF">HPB51_003286</name>
</gene>
<name>A0A9J6EWN6_RHIMP</name>
<dbReference type="EMBL" id="JABSTU010000001">
    <property type="protein sequence ID" value="KAH8038802.1"/>
    <property type="molecule type" value="Genomic_DNA"/>
</dbReference>
<proteinExistence type="predicted"/>
<keyword evidence="2" id="KW-1185">Reference proteome</keyword>
<evidence type="ECO:0000313" key="1">
    <source>
        <dbReference type="EMBL" id="KAH8038802.1"/>
    </source>
</evidence>
<protein>
    <submittedName>
        <fullName evidence="1">Uncharacterized protein</fullName>
    </submittedName>
</protein>
<dbReference type="Proteomes" id="UP000821866">
    <property type="component" value="Chromosome 1"/>
</dbReference>
<evidence type="ECO:0000313" key="2">
    <source>
        <dbReference type="Proteomes" id="UP000821866"/>
    </source>
</evidence>
<sequence>MNAQRPYSLFHGTAICDEMSLSEKSANAEWPVSPEEQHRKFGHMNCKSLPAPSAGCAAASLSAFCRGGRRREKSRGVAAVPCSVVAGASSGCRWSSLGPPVYHNGDLDGVVAYRSQRAAGYRPLSGGDTMAVVGARSGRPVIAFTGATAAAPQQAILTAAQPFYHPPVTVQDIQPDRPIGYGAFGVVCPRAAGHAPAAGAGARCRDANISSLADPQEDAVLPGFAKPPLKQTESSVGSSRAPIGTARRGRYDSELTHFVSGLHLLLAADDLADFVTNARVERPCDGVCASGADTAQRFHGRRWRSSCRPAVRRRERSPAGFLSFAWTGSPHARRSFCVRATLRRPAILFGGLN</sequence>
<reference evidence="1" key="1">
    <citation type="journal article" date="2020" name="Cell">
        <title>Large-Scale Comparative Analyses of Tick Genomes Elucidate Their Genetic Diversity and Vector Capacities.</title>
        <authorList>
            <consortium name="Tick Genome and Microbiome Consortium (TIGMIC)"/>
            <person name="Jia N."/>
            <person name="Wang J."/>
            <person name="Shi W."/>
            <person name="Du L."/>
            <person name="Sun Y."/>
            <person name="Zhan W."/>
            <person name="Jiang J.F."/>
            <person name="Wang Q."/>
            <person name="Zhang B."/>
            <person name="Ji P."/>
            <person name="Bell-Sakyi L."/>
            <person name="Cui X.M."/>
            <person name="Yuan T.T."/>
            <person name="Jiang B.G."/>
            <person name="Yang W.F."/>
            <person name="Lam T.T."/>
            <person name="Chang Q.C."/>
            <person name="Ding S.J."/>
            <person name="Wang X.J."/>
            <person name="Zhu J.G."/>
            <person name="Ruan X.D."/>
            <person name="Zhao L."/>
            <person name="Wei J.T."/>
            <person name="Ye R.Z."/>
            <person name="Que T.C."/>
            <person name="Du C.H."/>
            <person name="Zhou Y.H."/>
            <person name="Cheng J.X."/>
            <person name="Dai P.F."/>
            <person name="Guo W.B."/>
            <person name="Han X.H."/>
            <person name="Huang E.J."/>
            <person name="Li L.F."/>
            <person name="Wei W."/>
            <person name="Gao Y.C."/>
            <person name="Liu J.Z."/>
            <person name="Shao H.Z."/>
            <person name="Wang X."/>
            <person name="Wang C.C."/>
            <person name="Yang T.C."/>
            <person name="Huo Q.B."/>
            <person name="Li W."/>
            <person name="Chen H.Y."/>
            <person name="Chen S.E."/>
            <person name="Zhou L.G."/>
            <person name="Ni X.B."/>
            <person name="Tian J.H."/>
            <person name="Sheng Y."/>
            <person name="Liu T."/>
            <person name="Pan Y.S."/>
            <person name="Xia L.Y."/>
            <person name="Li J."/>
            <person name="Zhao F."/>
            <person name="Cao W.C."/>
        </authorList>
    </citation>
    <scope>NUCLEOTIDE SEQUENCE</scope>
    <source>
        <strain evidence="1">Rmic-2018</strain>
    </source>
</reference>
<reference evidence="1" key="2">
    <citation type="submission" date="2021-09" db="EMBL/GenBank/DDBJ databases">
        <authorList>
            <person name="Jia N."/>
            <person name="Wang J."/>
            <person name="Shi W."/>
            <person name="Du L."/>
            <person name="Sun Y."/>
            <person name="Zhan W."/>
            <person name="Jiang J."/>
            <person name="Wang Q."/>
            <person name="Zhang B."/>
            <person name="Ji P."/>
            <person name="Sakyi L.B."/>
            <person name="Cui X."/>
            <person name="Yuan T."/>
            <person name="Jiang B."/>
            <person name="Yang W."/>
            <person name="Lam T.T.-Y."/>
            <person name="Chang Q."/>
            <person name="Ding S."/>
            <person name="Wang X."/>
            <person name="Zhu J."/>
            <person name="Ruan X."/>
            <person name="Zhao L."/>
            <person name="Wei J."/>
            <person name="Que T."/>
            <person name="Du C."/>
            <person name="Cheng J."/>
            <person name="Dai P."/>
            <person name="Han X."/>
            <person name="Huang E."/>
            <person name="Gao Y."/>
            <person name="Liu J."/>
            <person name="Shao H."/>
            <person name="Ye R."/>
            <person name="Li L."/>
            <person name="Wei W."/>
            <person name="Wang X."/>
            <person name="Wang C."/>
            <person name="Huo Q."/>
            <person name="Li W."/>
            <person name="Guo W."/>
            <person name="Chen H."/>
            <person name="Chen S."/>
            <person name="Zhou L."/>
            <person name="Zhou L."/>
            <person name="Ni X."/>
            <person name="Tian J."/>
            <person name="Zhou Y."/>
            <person name="Sheng Y."/>
            <person name="Liu T."/>
            <person name="Pan Y."/>
            <person name="Xia L."/>
            <person name="Li J."/>
            <person name="Zhao F."/>
            <person name="Cao W."/>
        </authorList>
    </citation>
    <scope>NUCLEOTIDE SEQUENCE</scope>
    <source>
        <strain evidence="1">Rmic-2018</strain>
        <tissue evidence="1">Larvae</tissue>
    </source>
</reference>
<comment type="caution">
    <text evidence="1">The sequence shown here is derived from an EMBL/GenBank/DDBJ whole genome shotgun (WGS) entry which is preliminary data.</text>
</comment>